<dbReference type="SUPFAM" id="SSF55620">
    <property type="entry name" value="Tetrahydrobiopterin biosynthesis enzymes-like"/>
    <property type="match status" value="1"/>
</dbReference>
<sequence length="125" mass="14503">MDKLSLRNMRFFAHHGVFPEENRLGQTYIVDLELFFDLRAAGRSDDLNDTINYAELYERVRAVVCGETYNLIERLAQRLAETLLDGYPMLDAVTVRVIKPNPPFDIQFDGVCVEIHRRRPEVESS</sequence>
<comment type="catalytic activity">
    <reaction evidence="1 6">
        <text>7,8-dihydroneopterin = 6-hydroxymethyl-7,8-dihydropterin + glycolaldehyde</text>
        <dbReference type="Rhea" id="RHEA:10540"/>
        <dbReference type="ChEBI" id="CHEBI:17001"/>
        <dbReference type="ChEBI" id="CHEBI:17071"/>
        <dbReference type="ChEBI" id="CHEBI:44841"/>
        <dbReference type="EC" id="4.1.2.25"/>
    </reaction>
</comment>
<dbReference type="NCBIfam" id="TIGR00525">
    <property type="entry name" value="folB"/>
    <property type="match status" value="1"/>
</dbReference>
<dbReference type="PANTHER" id="PTHR42844">
    <property type="entry name" value="DIHYDRONEOPTERIN ALDOLASE 1-RELATED"/>
    <property type="match status" value="1"/>
</dbReference>
<organism evidence="8 9">
    <name type="scientific">Paenibacillus thermoaerophilus</name>
    <dbReference type="NCBI Taxonomy" id="1215385"/>
    <lineage>
        <taxon>Bacteria</taxon>
        <taxon>Bacillati</taxon>
        <taxon>Bacillota</taxon>
        <taxon>Bacilli</taxon>
        <taxon>Bacillales</taxon>
        <taxon>Paenibacillaceae</taxon>
        <taxon>Paenibacillus</taxon>
    </lineage>
</organism>
<dbReference type="Gene3D" id="3.30.1130.10">
    <property type="match status" value="1"/>
</dbReference>
<reference evidence="9" key="1">
    <citation type="journal article" date="2019" name="Int. J. Syst. Evol. Microbiol.">
        <title>The Global Catalogue of Microorganisms (GCM) 10K type strain sequencing project: providing services to taxonomists for standard genome sequencing and annotation.</title>
        <authorList>
            <consortium name="The Broad Institute Genomics Platform"/>
            <consortium name="The Broad Institute Genome Sequencing Center for Infectious Disease"/>
            <person name="Wu L."/>
            <person name="Ma J."/>
        </authorList>
    </citation>
    <scope>NUCLEOTIDE SEQUENCE [LARGE SCALE GENOMIC DNA]</scope>
    <source>
        <strain evidence="9">JCM 18657</strain>
    </source>
</reference>
<dbReference type="SMART" id="SM00905">
    <property type="entry name" value="FolB"/>
    <property type="match status" value="1"/>
</dbReference>
<comment type="function">
    <text evidence="6">Catalyzes the conversion of 7,8-dihydroneopterin to 6-hydroxymethyl-7,8-dihydropterin.</text>
</comment>
<keyword evidence="4 6" id="KW-0289">Folate biosynthesis</keyword>
<proteinExistence type="inferred from homology"/>
<comment type="pathway">
    <text evidence="2 6">Cofactor biosynthesis; tetrahydrofolate biosynthesis; 2-amino-4-hydroxy-6-hydroxymethyl-7,8-dihydropteridine diphosphate from 7,8-dihydroneopterin triphosphate: step 3/4.</text>
</comment>
<dbReference type="InterPro" id="IPR006156">
    <property type="entry name" value="Dihydroneopterin_aldolase"/>
</dbReference>
<evidence type="ECO:0000259" key="7">
    <source>
        <dbReference type="SMART" id="SM00905"/>
    </source>
</evidence>
<dbReference type="RefSeq" id="WP_138790305.1">
    <property type="nucleotide sequence ID" value="NZ_JBHTGQ010000005.1"/>
</dbReference>
<comment type="caution">
    <text evidence="8">The sequence shown here is derived from an EMBL/GenBank/DDBJ whole genome shotgun (WGS) entry which is preliminary data.</text>
</comment>
<dbReference type="CDD" id="cd00534">
    <property type="entry name" value="DHNA_DHNTPE"/>
    <property type="match status" value="1"/>
</dbReference>
<dbReference type="InterPro" id="IPR006157">
    <property type="entry name" value="FolB_dom"/>
</dbReference>
<evidence type="ECO:0000256" key="1">
    <source>
        <dbReference type="ARBA" id="ARBA00001353"/>
    </source>
</evidence>
<evidence type="ECO:0000256" key="4">
    <source>
        <dbReference type="ARBA" id="ARBA00022909"/>
    </source>
</evidence>
<keyword evidence="5 6" id="KW-0456">Lyase</keyword>
<dbReference type="PANTHER" id="PTHR42844:SF1">
    <property type="entry name" value="DIHYDRONEOPTERIN ALDOLASE 1-RELATED"/>
    <property type="match status" value="1"/>
</dbReference>
<dbReference type="Proteomes" id="UP001596528">
    <property type="component" value="Unassembled WGS sequence"/>
</dbReference>
<keyword evidence="9" id="KW-1185">Reference proteome</keyword>
<comment type="similarity">
    <text evidence="3 6">Belongs to the DHNA family.</text>
</comment>
<evidence type="ECO:0000313" key="9">
    <source>
        <dbReference type="Proteomes" id="UP001596528"/>
    </source>
</evidence>
<name>A0ABW2V107_9BACL</name>
<dbReference type="GO" id="GO:0004150">
    <property type="term" value="F:dihydroneopterin aldolase activity"/>
    <property type="evidence" value="ECO:0007669"/>
    <property type="project" value="UniProtKB-EC"/>
</dbReference>
<dbReference type="Pfam" id="PF02152">
    <property type="entry name" value="FolB"/>
    <property type="match status" value="1"/>
</dbReference>
<feature type="domain" description="Dihydroneopterin aldolase/epimerase" evidence="7">
    <location>
        <begin position="4"/>
        <end position="117"/>
    </location>
</feature>
<evidence type="ECO:0000256" key="2">
    <source>
        <dbReference type="ARBA" id="ARBA00005013"/>
    </source>
</evidence>
<gene>
    <name evidence="8" type="primary">folB</name>
    <name evidence="8" type="ORF">ACFQWB_03040</name>
</gene>
<dbReference type="NCBIfam" id="TIGR00526">
    <property type="entry name" value="folB_dom"/>
    <property type="match status" value="1"/>
</dbReference>
<dbReference type="InterPro" id="IPR043133">
    <property type="entry name" value="GTP-CH-I_C/QueF"/>
</dbReference>
<evidence type="ECO:0000313" key="8">
    <source>
        <dbReference type="EMBL" id="MFC7748923.1"/>
    </source>
</evidence>
<dbReference type="EC" id="4.1.2.25" evidence="6"/>
<dbReference type="EMBL" id="JBHTGQ010000005">
    <property type="protein sequence ID" value="MFC7748923.1"/>
    <property type="molecule type" value="Genomic_DNA"/>
</dbReference>
<accession>A0ABW2V107</accession>
<protein>
    <recommendedName>
        <fullName evidence="6">7,8-dihydroneopterin aldolase</fullName>
        <ecNumber evidence="6">4.1.2.25</ecNumber>
    </recommendedName>
</protein>
<evidence type="ECO:0000256" key="5">
    <source>
        <dbReference type="ARBA" id="ARBA00023239"/>
    </source>
</evidence>
<evidence type="ECO:0000256" key="3">
    <source>
        <dbReference type="ARBA" id="ARBA00005708"/>
    </source>
</evidence>
<evidence type="ECO:0000256" key="6">
    <source>
        <dbReference type="RuleBase" id="RU362079"/>
    </source>
</evidence>